<dbReference type="PROSITE" id="PS51820">
    <property type="entry name" value="PA14"/>
    <property type="match status" value="1"/>
</dbReference>
<dbReference type="Proteomes" id="UP000240429">
    <property type="component" value="Unassembled WGS sequence"/>
</dbReference>
<proteinExistence type="predicted"/>
<evidence type="ECO:0000313" key="7">
    <source>
        <dbReference type="Proteomes" id="UP000240429"/>
    </source>
</evidence>
<feature type="region of interest" description="Disordered" evidence="3">
    <location>
        <begin position="682"/>
        <end position="705"/>
    </location>
</feature>
<organism evidence="6 7">
    <name type="scientific">Streptomyces dioscori</name>
    <dbReference type="NCBI Taxonomy" id="2109333"/>
    <lineage>
        <taxon>Bacteria</taxon>
        <taxon>Bacillati</taxon>
        <taxon>Actinomycetota</taxon>
        <taxon>Actinomycetes</taxon>
        <taxon>Kitasatosporales</taxon>
        <taxon>Streptomycetaceae</taxon>
        <taxon>Streptomyces</taxon>
        <taxon>Streptomyces aurantiacus group</taxon>
    </lineage>
</organism>
<gene>
    <name evidence="6" type="ORF">C6Y14_19460</name>
</gene>
<evidence type="ECO:0000313" key="6">
    <source>
        <dbReference type="EMBL" id="PSM41891.1"/>
    </source>
</evidence>
<feature type="region of interest" description="Disordered" evidence="3">
    <location>
        <begin position="1"/>
        <end position="77"/>
    </location>
</feature>
<dbReference type="GO" id="GO:0016798">
    <property type="term" value="F:hydrolase activity, acting on glycosyl bonds"/>
    <property type="evidence" value="ECO:0007669"/>
    <property type="project" value="UniProtKB-KW"/>
</dbReference>
<dbReference type="PROSITE" id="PS50853">
    <property type="entry name" value="FN3"/>
    <property type="match status" value="2"/>
</dbReference>
<feature type="domain" description="Fibronectin type-III" evidence="4">
    <location>
        <begin position="571"/>
        <end position="674"/>
    </location>
</feature>
<keyword evidence="1" id="KW-0326">Glycosidase</keyword>
<evidence type="ECO:0000256" key="1">
    <source>
        <dbReference type="ARBA" id="ARBA00023295"/>
    </source>
</evidence>
<keyword evidence="1" id="KW-0378">Hydrolase</keyword>
<sequence length="787" mass="84090">MVVDGEIHDPYAEHRTEHDEQGLTDPERQETDEETEHPVISPGQDHIGCDGSHSSGHVRSLSGLSRKRGGGVGNLAPTSKVTQVTQASFATVLSYGPERALLPVLTRTRLTAVAATASLVTVGGLLTAAPASAAVTCASPLWKAQYFGNSAFSGTPKLTACDSAVAENYGRGDPPGVTLPKDNFSVRWSLTRDFGSGGPFRLSAATQDGMRVYVDGVRKINLWKNVSTTARKTVDLTIPAGKHTLRVDYVAWTGVAQAAFTYAPRTTAAVDTVKPLAPADFRGNYNQDTTKAILRWNANNEMDLAGYRVYRRLGTAPWAKVSGTAPVTSLSFVDATPATGQTFLYEVRAVDKAGRESTGSSDVTVASVDRTGPAAPSRLTVTTDAWWATLAWQGAPDAATYEIQAASTATGPFELLGTTTTTTYRTSAPENTARHYRVRALDALGNPSPYTTVTGDGVDRTPPKSPFSLAAIARVGHTEVYWKQPDGFDEDFSNGGTYRVYRSPGKTLDPATRTRVTCTEDSDETNSGGICEDVDMPAGTYVTYAVAAVDPAGNESALSAPHVVRTGDRVAPGPVTGVRATPRADGILLSWAAPTEDDVEHYDGWTGVRQTDGTIKWLGSADCREGTSDPLAVLCGDLPDGETYVYAIVARDRWGNALHPTDPKVTPVEATELDVRPSVPVTRNWELGPTANGTVIGGPTEDGPSVGWNCTRTPECDTAAGYRITRWNPTTKTYAPLHTDLLPPDTRRYTDTSADRGTTHFYTLQAIRPDGTVAGTHVWGCVFQDRV</sequence>
<reference evidence="6 7" key="1">
    <citation type="submission" date="2018-03" db="EMBL/GenBank/DDBJ databases">
        <title>Streptomyces dioscori sp. nov., a novel endophytic actinobacterium isolated from bulbil of Dioscorea bulbifera L.</title>
        <authorList>
            <person name="Zhikuan W."/>
        </authorList>
    </citation>
    <scope>NUCLEOTIDE SEQUENCE [LARGE SCALE GENOMIC DNA]</scope>
    <source>
        <strain evidence="6 7">A217</strain>
    </source>
</reference>
<evidence type="ECO:0000256" key="2">
    <source>
        <dbReference type="ARBA" id="ARBA00023326"/>
    </source>
</evidence>
<dbReference type="InterPro" id="IPR037524">
    <property type="entry name" value="PA14/GLEYA"/>
</dbReference>
<evidence type="ECO:0000259" key="4">
    <source>
        <dbReference type="PROSITE" id="PS50853"/>
    </source>
</evidence>
<comment type="caution">
    <text evidence="6">The sequence shown here is derived from an EMBL/GenBank/DDBJ whole genome shotgun (WGS) entry which is preliminary data.</text>
</comment>
<keyword evidence="7" id="KW-1185">Reference proteome</keyword>
<keyword evidence="2" id="KW-0624">Polysaccharide degradation</keyword>
<dbReference type="SUPFAM" id="SSF49265">
    <property type="entry name" value="Fibronectin type III"/>
    <property type="match status" value="2"/>
</dbReference>
<accession>A0A2P8Q6L7</accession>
<dbReference type="InterPro" id="IPR011658">
    <property type="entry name" value="PA14_dom"/>
</dbReference>
<dbReference type="SUPFAM" id="SSF56988">
    <property type="entry name" value="Anthrax protective antigen"/>
    <property type="match status" value="1"/>
</dbReference>
<dbReference type="InterPro" id="IPR013783">
    <property type="entry name" value="Ig-like_fold"/>
</dbReference>
<evidence type="ECO:0008006" key="8">
    <source>
        <dbReference type="Google" id="ProtNLM"/>
    </source>
</evidence>
<keyword evidence="2" id="KW-0119">Carbohydrate metabolism</keyword>
<evidence type="ECO:0000259" key="5">
    <source>
        <dbReference type="PROSITE" id="PS51820"/>
    </source>
</evidence>
<feature type="compositionally biased region" description="Basic and acidic residues" evidence="3">
    <location>
        <begin position="1"/>
        <end position="29"/>
    </location>
</feature>
<dbReference type="EMBL" id="PYBJ01000011">
    <property type="protein sequence ID" value="PSM41891.1"/>
    <property type="molecule type" value="Genomic_DNA"/>
</dbReference>
<dbReference type="Pfam" id="PF07691">
    <property type="entry name" value="PA14"/>
    <property type="match status" value="1"/>
</dbReference>
<evidence type="ECO:0000256" key="3">
    <source>
        <dbReference type="SAM" id="MobiDB-lite"/>
    </source>
</evidence>
<dbReference type="Gene3D" id="2.60.40.10">
    <property type="entry name" value="Immunoglobulins"/>
    <property type="match status" value="5"/>
</dbReference>
<dbReference type="AlphaFoldDB" id="A0A2P8Q6L7"/>
<dbReference type="GO" id="GO:0000272">
    <property type="term" value="P:polysaccharide catabolic process"/>
    <property type="evidence" value="ECO:0007669"/>
    <property type="project" value="UniProtKB-KW"/>
</dbReference>
<dbReference type="InterPro" id="IPR003961">
    <property type="entry name" value="FN3_dom"/>
</dbReference>
<protein>
    <recommendedName>
        <fullName evidence="8">PA14 domain-containing protein</fullName>
    </recommendedName>
</protein>
<feature type="domain" description="PA14" evidence="5">
    <location>
        <begin position="137"/>
        <end position="280"/>
    </location>
</feature>
<dbReference type="SMART" id="SM00758">
    <property type="entry name" value="PA14"/>
    <property type="match status" value="1"/>
</dbReference>
<feature type="domain" description="Fibronectin type-III" evidence="4">
    <location>
        <begin position="277"/>
        <end position="374"/>
    </location>
</feature>
<dbReference type="InterPro" id="IPR036116">
    <property type="entry name" value="FN3_sf"/>
</dbReference>
<dbReference type="SMART" id="SM00060">
    <property type="entry name" value="FN3"/>
    <property type="match status" value="5"/>
</dbReference>
<name>A0A2P8Q6L7_9ACTN</name>